<sequence>MLAARGEVAAARDFVSTHRGAVGCRARTRLAEAERHLTRARGLPADEGREILSATGHADSLARQARALAEHDVTDYLTGGGAGRPAPYDPEASRPARALGGALLGGVIIAGLLPATFGGGATRGRLADGAEG</sequence>
<keyword evidence="3" id="KW-1185">Reference proteome</keyword>
<accession>A0A2N8NRK8</accession>
<evidence type="ECO:0000313" key="2">
    <source>
        <dbReference type="EMBL" id="PNE31405.1"/>
    </source>
</evidence>
<proteinExistence type="predicted"/>
<protein>
    <submittedName>
        <fullName evidence="2">Uncharacterized protein</fullName>
    </submittedName>
</protein>
<evidence type="ECO:0000256" key="1">
    <source>
        <dbReference type="SAM" id="MobiDB-lite"/>
    </source>
</evidence>
<gene>
    <name evidence="2" type="ORF">AF335_25650</name>
</gene>
<evidence type="ECO:0000313" key="3">
    <source>
        <dbReference type="Proteomes" id="UP000235945"/>
    </source>
</evidence>
<dbReference type="AlphaFoldDB" id="A0A2N8NRK8"/>
<reference evidence="3" key="1">
    <citation type="submission" date="2015-07" db="EMBL/GenBank/DDBJ databases">
        <authorList>
            <person name="Graham D.E."/>
            <person name="Giannone R.J."/>
            <person name="Gulvik C.A."/>
            <person name="Hettich R.L."/>
            <person name="Klingeman D.M."/>
            <person name="Mahan K.M."/>
            <person name="Parry R.J."/>
            <person name="Spain J.C."/>
        </authorList>
    </citation>
    <scope>NUCLEOTIDE SEQUENCE [LARGE SCALE GENOMIC DNA]</scope>
    <source>
        <strain evidence="3">ATCC 27428</strain>
    </source>
</reference>
<dbReference type="Proteomes" id="UP000235945">
    <property type="component" value="Unassembled WGS sequence"/>
</dbReference>
<organism evidence="2 3">
    <name type="scientific">Streptomyces eurocidicus</name>
    <name type="common">Streptoverticillium eurocidicus</name>
    <dbReference type="NCBI Taxonomy" id="66423"/>
    <lineage>
        <taxon>Bacteria</taxon>
        <taxon>Bacillati</taxon>
        <taxon>Actinomycetota</taxon>
        <taxon>Actinomycetes</taxon>
        <taxon>Kitasatosporales</taxon>
        <taxon>Streptomycetaceae</taxon>
        <taxon>Streptomyces</taxon>
    </lineage>
</organism>
<name>A0A2N8NRK8_STREU</name>
<comment type="caution">
    <text evidence="2">The sequence shown here is derived from an EMBL/GenBank/DDBJ whole genome shotgun (WGS) entry which is preliminary data.</text>
</comment>
<dbReference type="OrthoDB" id="5105562at2"/>
<dbReference type="RefSeq" id="WP_102920830.1">
    <property type="nucleotide sequence ID" value="NZ_LGUI01000009.1"/>
</dbReference>
<dbReference type="EMBL" id="LGUI01000009">
    <property type="protein sequence ID" value="PNE31405.1"/>
    <property type="molecule type" value="Genomic_DNA"/>
</dbReference>
<feature type="region of interest" description="Disordered" evidence="1">
    <location>
        <begin position="76"/>
        <end position="95"/>
    </location>
</feature>